<protein>
    <submittedName>
        <fullName evidence="1">Uncharacterized protein</fullName>
    </submittedName>
</protein>
<name>A0A8C0VC90_CYACU</name>
<sequence length="98" mass="11056">MEANVCQSIIGVRVPCFETVVSIPHFDWIIFTLWRVTFKVGVTRLVSKQAKHELAEIVFKIGNVIDLITGRNSTALYILSPVACLLLKMNSNEVSKYM</sequence>
<proteinExistence type="predicted"/>
<accession>A0A8C0VC90</accession>
<evidence type="ECO:0000313" key="2">
    <source>
        <dbReference type="Proteomes" id="UP000694410"/>
    </source>
</evidence>
<reference evidence="1" key="1">
    <citation type="submission" date="2025-08" db="UniProtKB">
        <authorList>
            <consortium name="Ensembl"/>
        </authorList>
    </citation>
    <scope>IDENTIFICATION</scope>
</reference>
<dbReference type="Proteomes" id="UP000694410">
    <property type="component" value="Unplaced"/>
</dbReference>
<reference evidence="1" key="2">
    <citation type="submission" date="2025-09" db="UniProtKB">
        <authorList>
            <consortium name="Ensembl"/>
        </authorList>
    </citation>
    <scope>IDENTIFICATION</scope>
</reference>
<dbReference type="Ensembl" id="ENSCCET00000030420.1">
    <property type="protein sequence ID" value="ENSCCEP00000020052.1"/>
    <property type="gene ID" value="ENSCCEG00000018179.1"/>
</dbReference>
<keyword evidence="2" id="KW-1185">Reference proteome</keyword>
<organism evidence="1 2">
    <name type="scientific">Cyanistes caeruleus</name>
    <name type="common">Eurasian blue tit</name>
    <name type="synonym">Parus caeruleus</name>
    <dbReference type="NCBI Taxonomy" id="156563"/>
    <lineage>
        <taxon>Eukaryota</taxon>
        <taxon>Metazoa</taxon>
        <taxon>Chordata</taxon>
        <taxon>Craniata</taxon>
        <taxon>Vertebrata</taxon>
        <taxon>Euteleostomi</taxon>
        <taxon>Archelosauria</taxon>
        <taxon>Archosauria</taxon>
        <taxon>Dinosauria</taxon>
        <taxon>Saurischia</taxon>
        <taxon>Theropoda</taxon>
        <taxon>Coelurosauria</taxon>
        <taxon>Aves</taxon>
        <taxon>Neognathae</taxon>
        <taxon>Neoaves</taxon>
        <taxon>Telluraves</taxon>
        <taxon>Australaves</taxon>
        <taxon>Passeriformes</taxon>
        <taxon>Paridae</taxon>
        <taxon>Cyanistes</taxon>
    </lineage>
</organism>
<dbReference type="AlphaFoldDB" id="A0A8C0VC90"/>
<evidence type="ECO:0000313" key="1">
    <source>
        <dbReference type="Ensembl" id="ENSCCEP00000020052.1"/>
    </source>
</evidence>